<dbReference type="EnsemblPlants" id="AVESA.00010b.r2.4DG0735760.1">
    <property type="protein sequence ID" value="AVESA.00010b.r2.4DG0735760.1.CDS.1"/>
    <property type="gene ID" value="AVESA.00010b.r2.4DG0735760"/>
</dbReference>
<evidence type="ECO:0000313" key="1">
    <source>
        <dbReference type="EnsemblPlants" id="AVESA.00010b.r2.4DG0735760.1.CDS.1"/>
    </source>
</evidence>
<dbReference type="Proteomes" id="UP001732700">
    <property type="component" value="Chromosome 4D"/>
</dbReference>
<organism evidence="1 2">
    <name type="scientific">Avena sativa</name>
    <name type="common">Oat</name>
    <dbReference type="NCBI Taxonomy" id="4498"/>
    <lineage>
        <taxon>Eukaryota</taxon>
        <taxon>Viridiplantae</taxon>
        <taxon>Streptophyta</taxon>
        <taxon>Embryophyta</taxon>
        <taxon>Tracheophyta</taxon>
        <taxon>Spermatophyta</taxon>
        <taxon>Magnoliopsida</taxon>
        <taxon>Liliopsida</taxon>
        <taxon>Poales</taxon>
        <taxon>Poaceae</taxon>
        <taxon>BOP clade</taxon>
        <taxon>Pooideae</taxon>
        <taxon>Poodae</taxon>
        <taxon>Poeae</taxon>
        <taxon>Poeae Chloroplast Group 1 (Aveneae type)</taxon>
        <taxon>Aveninae</taxon>
        <taxon>Avena</taxon>
    </lineage>
</organism>
<evidence type="ECO:0000313" key="2">
    <source>
        <dbReference type="Proteomes" id="UP001732700"/>
    </source>
</evidence>
<protein>
    <submittedName>
        <fullName evidence="1">Uncharacterized protein</fullName>
    </submittedName>
</protein>
<accession>A0ACD5X8H4</accession>
<name>A0ACD5X8H4_AVESA</name>
<proteinExistence type="predicted"/>
<sequence length="336" mass="37270">MLLETGKYVKSTPFNVGGYNWFIKYYPNGCRTPGCTSIYLALDSSNGKDIRVNARFSLLDKRGEPVPSYNHTSADYIFPNKSSSPGILLNSIRHVLLEGSVHLRDDCFSIRCDVTVFKDANNSNQFVMVPPSNLHQHIGELLKNMDGADVTFQVGGERFSAHRSVLAARSSVFKAELFGGMKENLCDPVKVDDMEADVFKSLLHFIYTDSLPELAHEGTDEGATRGDVVTASHLLVAADRYNIERLKLICEEKLCNHIDSNMVATTLALAEQHNCNGLKEACFEFLAFPSNLEAMVASDGFKHLKGSCPSVLKELIARLLPVKLKAVKDIIMAIWY</sequence>
<reference evidence="1" key="2">
    <citation type="submission" date="2025-09" db="UniProtKB">
        <authorList>
            <consortium name="EnsemblPlants"/>
        </authorList>
    </citation>
    <scope>IDENTIFICATION</scope>
</reference>
<reference evidence="1" key="1">
    <citation type="submission" date="2021-05" db="EMBL/GenBank/DDBJ databases">
        <authorList>
            <person name="Scholz U."/>
            <person name="Mascher M."/>
            <person name="Fiebig A."/>
        </authorList>
    </citation>
    <scope>NUCLEOTIDE SEQUENCE [LARGE SCALE GENOMIC DNA]</scope>
</reference>
<keyword evidence="2" id="KW-1185">Reference proteome</keyword>